<dbReference type="PIRSF" id="PIRSF030066">
    <property type="entry name" value="UCP030066"/>
    <property type="match status" value="1"/>
</dbReference>
<feature type="transmembrane region" description="Helical" evidence="5">
    <location>
        <begin position="72"/>
        <end position="89"/>
    </location>
</feature>
<evidence type="ECO:0000313" key="6">
    <source>
        <dbReference type="EMBL" id="SDW73481.1"/>
    </source>
</evidence>
<dbReference type="Pfam" id="PF13564">
    <property type="entry name" value="DoxX_2"/>
    <property type="match status" value="1"/>
</dbReference>
<comment type="subcellular location">
    <subcellularLocation>
        <location evidence="1">Membrane</location>
        <topology evidence="1">Multi-pass membrane protein</topology>
    </subcellularLocation>
</comment>
<evidence type="ECO:0000256" key="5">
    <source>
        <dbReference type="SAM" id="Phobius"/>
    </source>
</evidence>
<evidence type="ECO:0000256" key="4">
    <source>
        <dbReference type="ARBA" id="ARBA00023136"/>
    </source>
</evidence>
<dbReference type="EMBL" id="FNNO01000005">
    <property type="protein sequence ID" value="SDW73481.1"/>
    <property type="molecule type" value="Genomic_DNA"/>
</dbReference>
<accession>A0A8X8IEW5</accession>
<feature type="transmembrane region" description="Helical" evidence="5">
    <location>
        <begin position="45"/>
        <end position="65"/>
    </location>
</feature>
<keyword evidence="3 5" id="KW-1133">Transmembrane helix</keyword>
<keyword evidence="4 5" id="KW-0472">Membrane</keyword>
<keyword evidence="2 5" id="KW-0812">Transmembrane</keyword>
<comment type="caution">
    <text evidence="6">The sequence shown here is derived from an EMBL/GenBank/DDBJ whole genome shotgun (WGS) entry which is preliminary data.</text>
</comment>
<dbReference type="Proteomes" id="UP000198711">
    <property type="component" value="Unassembled WGS sequence"/>
</dbReference>
<dbReference type="AlphaFoldDB" id="A0A8X8IEW5"/>
<dbReference type="GO" id="GO:0016020">
    <property type="term" value="C:membrane"/>
    <property type="evidence" value="ECO:0007669"/>
    <property type="project" value="UniProtKB-SubCell"/>
</dbReference>
<proteinExistence type="predicted"/>
<evidence type="ECO:0000256" key="3">
    <source>
        <dbReference type="ARBA" id="ARBA00022989"/>
    </source>
</evidence>
<dbReference type="RefSeq" id="WP_092723388.1">
    <property type="nucleotide sequence ID" value="NZ_FNNO01000005.1"/>
</dbReference>
<evidence type="ECO:0000256" key="1">
    <source>
        <dbReference type="ARBA" id="ARBA00004141"/>
    </source>
</evidence>
<sequence length="124" mass="13727">MKKVKIAYWIVTGILCLMMTFSGIVNAMSTPESITLFKYLGYPNYLIPFLGIAKLLAVVAILFPGFPRLKEWAYAGLIIDFTGALYSSISVGDPASQWSFILIGHLLVFASYILYHKKKAVPAS</sequence>
<reference evidence="6 7" key="1">
    <citation type="submission" date="2016-10" db="EMBL/GenBank/DDBJ databases">
        <authorList>
            <person name="Varghese N."/>
            <person name="Submissions S."/>
        </authorList>
    </citation>
    <scope>NUCLEOTIDE SEQUENCE [LARGE SCALE GENOMIC DNA]</scope>
    <source>
        <strain evidence="6 7">DSM 25353</strain>
    </source>
</reference>
<name>A0A8X8IEW5_9BACT</name>
<protein>
    <submittedName>
        <fullName evidence="6">DoxX-like family protein</fullName>
    </submittedName>
</protein>
<feature type="transmembrane region" description="Helical" evidence="5">
    <location>
        <begin position="95"/>
        <end position="115"/>
    </location>
</feature>
<evidence type="ECO:0000313" key="7">
    <source>
        <dbReference type="Proteomes" id="UP000198711"/>
    </source>
</evidence>
<organism evidence="6 7">
    <name type="scientific">Hydrobacter penzbergensis</name>
    <dbReference type="NCBI Taxonomy" id="1235997"/>
    <lineage>
        <taxon>Bacteria</taxon>
        <taxon>Pseudomonadati</taxon>
        <taxon>Bacteroidota</taxon>
        <taxon>Chitinophagia</taxon>
        <taxon>Chitinophagales</taxon>
        <taxon>Chitinophagaceae</taxon>
        <taxon>Hydrobacter</taxon>
    </lineage>
</organism>
<gene>
    <name evidence="6" type="ORF">SAMN05444410_105126</name>
</gene>
<dbReference type="InterPro" id="IPR016944">
    <property type="entry name" value="UCP030066"/>
</dbReference>
<evidence type="ECO:0000256" key="2">
    <source>
        <dbReference type="ARBA" id="ARBA00022692"/>
    </source>
</evidence>
<dbReference type="InterPro" id="IPR032808">
    <property type="entry name" value="DoxX"/>
</dbReference>
<keyword evidence="7" id="KW-1185">Reference proteome</keyword>
<feature type="transmembrane region" description="Helical" evidence="5">
    <location>
        <begin position="7"/>
        <end position="25"/>
    </location>
</feature>